<reference evidence="1 2" key="1">
    <citation type="submission" date="2015-11" db="EMBL/GenBank/DDBJ databases">
        <title>Expanding the genomic diversity of Burkholderia species for the development of highly accurate diagnostics.</title>
        <authorList>
            <person name="Sahl J."/>
            <person name="Keim P."/>
            <person name="Wagner D."/>
        </authorList>
    </citation>
    <scope>NUCLEOTIDE SEQUENCE [LARGE SCALE GENOMIC DNA]</scope>
    <source>
        <strain evidence="1 2">MSMB1301WGS</strain>
    </source>
</reference>
<dbReference type="SUPFAM" id="SSF54637">
    <property type="entry name" value="Thioesterase/thiol ester dehydrase-isomerase"/>
    <property type="match status" value="1"/>
</dbReference>
<sequence>MTTPVSTLVPEPTAATLDRAWIAAHIPHDGAMCLLDRVEAWDAARIRCSATSHRDPRNPLRSHGRLASVCGIEYAAQAMAVHGALVGAQCAQTEPERPRAGYLASVRNVDAFVDRLDSFELPLIVDAERIGGDDRSVLYGFTLRCGERVLLGGRAVVMLDASAAAVLVPPPAGRADIR</sequence>
<evidence type="ECO:0000313" key="2">
    <source>
        <dbReference type="Proteomes" id="UP000062317"/>
    </source>
</evidence>
<dbReference type="AlphaFoldDB" id="A0A106DKK3"/>
<gene>
    <name evidence="1" type="ORF">WT27_00995</name>
</gene>
<dbReference type="EMBL" id="LPEQ01000103">
    <property type="protein sequence ID" value="KVV43360.1"/>
    <property type="molecule type" value="Genomic_DNA"/>
</dbReference>
<name>A0A106DKK3_9BURK</name>
<dbReference type="Proteomes" id="UP000062317">
    <property type="component" value="Unassembled WGS sequence"/>
</dbReference>
<protein>
    <submittedName>
        <fullName evidence="1">3-hydroxylacyl-ACP dehydratase</fullName>
    </submittedName>
</protein>
<dbReference type="Pfam" id="PF22817">
    <property type="entry name" value="ApeP-like"/>
    <property type="match status" value="1"/>
</dbReference>
<dbReference type="Gene3D" id="3.10.129.10">
    <property type="entry name" value="Hotdog Thioesterase"/>
    <property type="match status" value="1"/>
</dbReference>
<organism evidence="1 2">
    <name type="scientific">Burkholderia territorii</name>
    <dbReference type="NCBI Taxonomy" id="1503055"/>
    <lineage>
        <taxon>Bacteria</taxon>
        <taxon>Pseudomonadati</taxon>
        <taxon>Pseudomonadota</taxon>
        <taxon>Betaproteobacteria</taxon>
        <taxon>Burkholderiales</taxon>
        <taxon>Burkholderiaceae</taxon>
        <taxon>Burkholderia</taxon>
        <taxon>Burkholderia cepacia complex</taxon>
    </lineage>
</organism>
<keyword evidence="2" id="KW-1185">Reference proteome</keyword>
<evidence type="ECO:0000313" key="1">
    <source>
        <dbReference type="EMBL" id="KVV43360.1"/>
    </source>
</evidence>
<dbReference type="CDD" id="cd01289">
    <property type="entry name" value="FabA_like"/>
    <property type="match status" value="1"/>
</dbReference>
<dbReference type="InterPro" id="IPR016776">
    <property type="entry name" value="ApeP-like_dehydratase"/>
</dbReference>
<accession>A0A106DKK3</accession>
<dbReference type="InterPro" id="IPR029069">
    <property type="entry name" value="HotDog_dom_sf"/>
</dbReference>
<dbReference type="RefSeq" id="WP_060107639.1">
    <property type="nucleotide sequence ID" value="NZ_LPEQ01000103.1"/>
</dbReference>
<comment type="caution">
    <text evidence="1">The sequence shown here is derived from an EMBL/GenBank/DDBJ whole genome shotgun (WGS) entry which is preliminary data.</text>
</comment>
<proteinExistence type="predicted"/>